<reference evidence="1" key="1">
    <citation type="journal article" date="2021" name="Mol. Ecol. Resour.">
        <title>Apolygus lucorum genome provides insights into omnivorousness and mesophyll feeding.</title>
        <authorList>
            <person name="Liu Y."/>
            <person name="Liu H."/>
            <person name="Wang H."/>
            <person name="Huang T."/>
            <person name="Liu B."/>
            <person name="Yang B."/>
            <person name="Yin L."/>
            <person name="Li B."/>
            <person name="Zhang Y."/>
            <person name="Zhang S."/>
            <person name="Jiang F."/>
            <person name="Zhang X."/>
            <person name="Ren Y."/>
            <person name="Wang B."/>
            <person name="Wang S."/>
            <person name="Lu Y."/>
            <person name="Wu K."/>
            <person name="Fan W."/>
            <person name="Wang G."/>
        </authorList>
    </citation>
    <scope>NUCLEOTIDE SEQUENCE</scope>
    <source>
        <strain evidence="1">12Hb</strain>
    </source>
</reference>
<name>A0A8S9WZD5_APOLU</name>
<dbReference type="Proteomes" id="UP000466442">
    <property type="component" value="Linkage Group LG12"/>
</dbReference>
<accession>A0A8S9WZD5</accession>
<keyword evidence="2" id="KW-1185">Reference proteome</keyword>
<dbReference type="AlphaFoldDB" id="A0A8S9WZD5"/>
<comment type="caution">
    <text evidence="1">The sequence shown here is derived from an EMBL/GenBank/DDBJ whole genome shotgun (WGS) entry which is preliminary data.</text>
</comment>
<protein>
    <submittedName>
        <fullName evidence="1">Uncharacterized protein</fullName>
    </submittedName>
</protein>
<proteinExistence type="predicted"/>
<gene>
    <name evidence="1" type="ORF">GE061_003869</name>
</gene>
<organism evidence="1 2">
    <name type="scientific">Apolygus lucorum</name>
    <name type="common">Small green plant bug</name>
    <name type="synonym">Lygocoris lucorum</name>
    <dbReference type="NCBI Taxonomy" id="248454"/>
    <lineage>
        <taxon>Eukaryota</taxon>
        <taxon>Metazoa</taxon>
        <taxon>Ecdysozoa</taxon>
        <taxon>Arthropoda</taxon>
        <taxon>Hexapoda</taxon>
        <taxon>Insecta</taxon>
        <taxon>Pterygota</taxon>
        <taxon>Neoptera</taxon>
        <taxon>Paraneoptera</taxon>
        <taxon>Hemiptera</taxon>
        <taxon>Heteroptera</taxon>
        <taxon>Panheteroptera</taxon>
        <taxon>Cimicomorpha</taxon>
        <taxon>Miridae</taxon>
        <taxon>Mirini</taxon>
        <taxon>Apolygus</taxon>
    </lineage>
</organism>
<evidence type="ECO:0000313" key="2">
    <source>
        <dbReference type="Proteomes" id="UP000466442"/>
    </source>
</evidence>
<sequence>MYTSSSARVEILQYVAELLLGAILSPVRLFPYRPNLVANEEEKYKCKIKPITAQNGLTPLKVTAENGFTPPTVTA</sequence>
<dbReference type="EMBL" id="WIXP02000012">
    <property type="protein sequence ID" value="KAF6201478.1"/>
    <property type="molecule type" value="Genomic_DNA"/>
</dbReference>
<evidence type="ECO:0000313" key="1">
    <source>
        <dbReference type="EMBL" id="KAF6201478.1"/>
    </source>
</evidence>